<sequence length="531" mass="60062">MYRTLIVDDEPLMRTYLANNTAAICPYFAVTGVACDGREAMELLQKQNFDLVITDIRMPEMDGIGLAKYISEAFPHIKIIILSGYNEFEYARSALKYHVTDYLLKPLNDNALADVLMNVKEQLAADSRHNASLTVFPENINPEELGSLFLSAVLEEDPGQMYSLYVKLMEHGLFSEGQLFCIMLIYPDGPDLLLSGNTAPDMTAWQLKLWKLCQDYCRPRHLLSAKSNDGDIYLLLAASDEAHLHKLASHVFQELTNAATAFHFPRLLASCGQISSDLSEFSYSAKTAYAAAALSLLNKKPPFSQEQYLENKEIILQIQETCAILYQDYLSSSREKLMVDFPLYTAFFRDAPSAAALLQYGTYLLHYICSRSHIKLHYKKAAYEALFTAFDRLLPTGNFTEPLLTDALHGAICALLSPDKPARISESQQIAENARKYILSHYQEQISLSQIAEEIGVNSCYLSDIFHKYMGEPYSRYLLRIRMEQAARLLKENPGEKIYKIAEHTGFVSSKHFIAVFKKYYGTTPSAYVSR</sequence>
<dbReference type="SMART" id="SM00342">
    <property type="entry name" value="HTH_ARAC"/>
    <property type="match status" value="1"/>
</dbReference>
<dbReference type="PROSITE" id="PS50110">
    <property type="entry name" value="RESPONSE_REGULATORY"/>
    <property type="match status" value="1"/>
</dbReference>
<comment type="function">
    <text evidence="9">May play the central regulatory role in sporulation. It may be an element of the effector pathway responsible for the activation of sporulation genes in response to nutritional stress. Spo0A may act in concert with spo0H (a sigma factor) to control the expression of some genes that are critical to the sporulation process.</text>
</comment>
<keyword evidence="5" id="KW-0902">Two-component regulatory system</keyword>
<dbReference type="InterPro" id="IPR018062">
    <property type="entry name" value="HTH_AraC-typ_CS"/>
</dbReference>
<dbReference type="InterPro" id="IPR001789">
    <property type="entry name" value="Sig_transdc_resp-reg_receiver"/>
</dbReference>
<dbReference type="GO" id="GO:0043565">
    <property type="term" value="F:sequence-specific DNA binding"/>
    <property type="evidence" value="ECO:0007669"/>
    <property type="project" value="InterPro"/>
</dbReference>
<protein>
    <recommendedName>
        <fullName evidence="2">Stage 0 sporulation protein A homolog</fullName>
    </recommendedName>
</protein>
<dbReference type="PROSITE" id="PS51257">
    <property type="entry name" value="PROKAR_LIPOPROTEIN"/>
    <property type="match status" value="1"/>
</dbReference>
<dbReference type="InterPro" id="IPR009057">
    <property type="entry name" value="Homeodomain-like_sf"/>
</dbReference>
<dbReference type="InterPro" id="IPR011006">
    <property type="entry name" value="CheY-like_superfamily"/>
</dbReference>
<dbReference type="PROSITE" id="PS00041">
    <property type="entry name" value="HTH_ARAC_FAMILY_1"/>
    <property type="match status" value="1"/>
</dbReference>
<dbReference type="Pfam" id="PF12833">
    <property type="entry name" value="HTH_18"/>
    <property type="match status" value="1"/>
</dbReference>
<dbReference type="Gene3D" id="1.10.10.60">
    <property type="entry name" value="Homeodomain-like"/>
    <property type="match status" value="2"/>
</dbReference>
<evidence type="ECO:0000256" key="8">
    <source>
        <dbReference type="ARBA" id="ARBA00023163"/>
    </source>
</evidence>
<comment type="caution">
    <text evidence="13">The sequence shown here is derived from an EMBL/GenBank/DDBJ whole genome shotgun (WGS) entry which is preliminary data.</text>
</comment>
<dbReference type="PRINTS" id="PR00032">
    <property type="entry name" value="HTHARAC"/>
</dbReference>
<keyword evidence="3" id="KW-0963">Cytoplasm</keyword>
<keyword evidence="6" id="KW-0805">Transcription regulation</keyword>
<evidence type="ECO:0000256" key="10">
    <source>
        <dbReference type="PROSITE-ProRule" id="PRU00169"/>
    </source>
</evidence>
<evidence type="ECO:0000256" key="9">
    <source>
        <dbReference type="ARBA" id="ARBA00024867"/>
    </source>
</evidence>
<proteinExistence type="predicted"/>
<keyword evidence="4 10" id="KW-0597">Phosphoprotein</keyword>
<dbReference type="PANTHER" id="PTHR42713:SF3">
    <property type="entry name" value="TRANSCRIPTIONAL REGULATORY PROTEIN HPTR"/>
    <property type="match status" value="1"/>
</dbReference>
<keyword evidence="14" id="KW-1185">Reference proteome</keyword>
<evidence type="ECO:0000259" key="12">
    <source>
        <dbReference type="PROSITE" id="PS50110"/>
    </source>
</evidence>
<accession>A0A6N7W374</accession>
<dbReference type="PANTHER" id="PTHR42713">
    <property type="entry name" value="HISTIDINE KINASE-RELATED"/>
    <property type="match status" value="1"/>
</dbReference>
<evidence type="ECO:0000259" key="11">
    <source>
        <dbReference type="PROSITE" id="PS01124"/>
    </source>
</evidence>
<dbReference type="PROSITE" id="PS01124">
    <property type="entry name" value="HTH_ARAC_FAMILY_2"/>
    <property type="match status" value="1"/>
</dbReference>
<dbReference type="Proteomes" id="UP000436047">
    <property type="component" value="Unassembled WGS sequence"/>
</dbReference>
<evidence type="ECO:0000256" key="7">
    <source>
        <dbReference type="ARBA" id="ARBA00023125"/>
    </source>
</evidence>
<dbReference type="GO" id="GO:0000160">
    <property type="term" value="P:phosphorelay signal transduction system"/>
    <property type="evidence" value="ECO:0007669"/>
    <property type="project" value="UniProtKB-KW"/>
</dbReference>
<dbReference type="GO" id="GO:0005737">
    <property type="term" value="C:cytoplasm"/>
    <property type="evidence" value="ECO:0007669"/>
    <property type="project" value="UniProtKB-SubCell"/>
</dbReference>
<evidence type="ECO:0000256" key="6">
    <source>
        <dbReference type="ARBA" id="ARBA00023015"/>
    </source>
</evidence>
<dbReference type="EMBL" id="VUMI01000026">
    <property type="protein sequence ID" value="MSS89689.1"/>
    <property type="molecule type" value="Genomic_DNA"/>
</dbReference>
<dbReference type="AlphaFoldDB" id="A0A6N7W374"/>
<dbReference type="GeneID" id="86054501"/>
<evidence type="ECO:0000313" key="14">
    <source>
        <dbReference type="Proteomes" id="UP000436047"/>
    </source>
</evidence>
<dbReference type="SMART" id="SM00448">
    <property type="entry name" value="REC"/>
    <property type="match status" value="1"/>
</dbReference>
<keyword evidence="8" id="KW-0804">Transcription</keyword>
<dbReference type="CDD" id="cd17536">
    <property type="entry name" value="REC_YesN-like"/>
    <property type="match status" value="1"/>
</dbReference>
<dbReference type="InterPro" id="IPR051552">
    <property type="entry name" value="HptR"/>
</dbReference>
<evidence type="ECO:0000256" key="3">
    <source>
        <dbReference type="ARBA" id="ARBA00022490"/>
    </source>
</evidence>
<evidence type="ECO:0000256" key="4">
    <source>
        <dbReference type="ARBA" id="ARBA00022553"/>
    </source>
</evidence>
<comment type="subcellular location">
    <subcellularLocation>
        <location evidence="1">Cytoplasm</location>
    </subcellularLocation>
</comment>
<reference evidence="13 14" key="1">
    <citation type="submission" date="2019-08" db="EMBL/GenBank/DDBJ databases">
        <title>In-depth cultivation of the pig gut microbiome towards novel bacterial diversity and tailored functional studies.</title>
        <authorList>
            <person name="Wylensek D."/>
            <person name="Hitch T.C.A."/>
            <person name="Clavel T."/>
        </authorList>
    </citation>
    <scope>NUCLEOTIDE SEQUENCE [LARGE SCALE GENOMIC DNA]</scope>
    <source>
        <strain evidence="13 14">WCA-389-WT-23B</strain>
    </source>
</reference>
<dbReference type="Gene3D" id="3.40.50.2300">
    <property type="match status" value="1"/>
</dbReference>
<organism evidence="13 14">
    <name type="scientific">Eisenbergiella porci</name>
    <dbReference type="NCBI Taxonomy" id="2652274"/>
    <lineage>
        <taxon>Bacteria</taxon>
        <taxon>Bacillati</taxon>
        <taxon>Bacillota</taxon>
        <taxon>Clostridia</taxon>
        <taxon>Lachnospirales</taxon>
        <taxon>Lachnospiraceae</taxon>
        <taxon>Eisenbergiella</taxon>
    </lineage>
</organism>
<gene>
    <name evidence="13" type="ORF">FYJ45_15765</name>
</gene>
<dbReference type="SUPFAM" id="SSF52172">
    <property type="entry name" value="CheY-like"/>
    <property type="match status" value="1"/>
</dbReference>
<name>A0A6N7W374_9FIRM</name>
<evidence type="ECO:0000256" key="2">
    <source>
        <dbReference type="ARBA" id="ARBA00018672"/>
    </source>
</evidence>
<dbReference type="InterPro" id="IPR018060">
    <property type="entry name" value="HTH_AraC"/>
</dbReference>
<evidence type="ECO:0000256" key="5">
    <source>
        <dbReference type="ARBA" id="ARBA00023012"/>
    </source>
</evidence>
<feature type="modified residue" description="4-aspartylphosphate" evidence="10">
    <location>
        <position position="55"/>
    </location>
</feature>
<dbReference type="Pfam" id="PF00072">
    <property type="entry name" value="Response_reg"/>
    <property type="match status" value="1"/>
</dbReference>
<dbReference type="SUPFAM" id="SSF46689">
    <property type="entry name" value="Homeodomain-like"/>
    <property type="match status" value="2"/>
</dbReference>
<keyword evidence="7" id="KW-0238">DNA-binding</keyword>
<dbReference type="RefSeq" id="WP_154465654.1">
    <property type="nucleotide sequence ID" value="NZ_JAXDZL010000220.1"/>
</dbReference>
<feature type="domain" description="Response regulatory" evidence="12">
    <location>
        <begin position="3"/>
        <end position="120"/>
    </location>
</feature>
<dbReference type="InterPro" id="IPR020449">
    <property type="entry name" value="Tscrpt_reg_AraC-type_HTH"/>
</dbReference>
<evidence type="ECO:0000313" key="13">
    <source>
        <dbReference type="EMBL" id="MSS89689.1"/>
    </source>
</evidence>
<dbReference type="GO" id="GO:0003700">
    <property type="term" value="F:DNA-binding transcription factor activity"/>
    <property type="evidence" value="ECO:0007669"/>
    <property type="project" value="InterPro"/>
</dbReference>
<evidence type="ECO:0000256" key="1">
    <source>
        <dbReference type="ARBA" id="ARBA00004496"/>
    </source>
</evidence>
<feature type="domain" description="HTH araC/xylS-type" evidence="11">
    <location>
        <begin position="432"/>
        <end position="531"/>
    </location>
</feature>